<reference evidence="1 2" key="1">
    <citation type="submission" date="2015-02" db="EMBL/GenBank/DDBJ databases">
        <title>Improved understanding of the partial-nitritation anammox process through 23 genomes representing the majority of the microbial community.</title>
        <authorList>
            <person name="Speth D.R."/>
            <person name="In T Zandt M."/>
            <person name="Guerrero Cruz S."/>
            <person name="Jetten M.S."/>
            <person name="Dutilh B.E."/>
        </authorList>
    </citation>
    <scope>NUCLEOTIDE SEQUENCE [LARGE SCALE GENOMIC DNA]</scope>
    <source>
        <strain evidence="1">OLB20</strain>
    </source>
</reference>
<dbReference type="EMBL" id="JYNZ01000006">
    <property type="protein sequence ID" value="KXK25852.1"/>
    <property type="molecule type" value="Genomic_DNA"/>
</dbReference>
<name>A0A136LW45_9BACT</name>
<dbReference type="STRING" id="1617426.TR69_WS6001001458"/>
<accession>A0A136LW45</accession>
<dbReference type="Proteomes" id="UP000070457">
    <property type="component" value="Unassembled WGS sequence"/>
</dbReference>
<evidence type="ECO:0000313" key="1">
    <source>
        <dbReference type="EMBL" id="KXK25852.1"/>
    </source>
</evidence>
<dbReference type="AlphaFoldDB" id="A0A136LW45"/>
<evidence type="ECO:0000313" key="2">
    <source>
        <dbReference type="Proteomes" id="UP000070457"/>
    </source>
</evidence>
<protein>
    <submittedName>
        <fullName evidence="1">Uncharacterized protein</fullName>
    </submittedName>
</protein>
<sequence length="34" mass="4096">MSTQTKYYSEIRIYHDNGNKLIEKKISAYVFKPE</sequence>
<organism evidence="1 2">
    <name type="scientific">candidate division WS6 bacterium OLB20</name>
    <dbReference type="NCBI Taxonomy" id="1617426"/>
    <lineage>
        <taxon>Bacteria</taxon>
        <taxon>Candidatus Dojkabacteria</taxon>
    </lineage>
</organism>
<comment type="caution">
    <text evidence="1">The sequence shown here is derived from an EMBL/GenBank/DDBJ whole genome shotgun (WGS) entry which is preliminary data.</text>
</comment>
<proteinExistence type="predicted"/>
<gene>
    <name evidence="1" type="ORF">TR69_WS6001001458</name>
</gene>